<keyword evidence="7 12" id="KW-0540">Nuclease</keyword>
<dbReference type="CDD" id="cd07182">
    <property type="entry name" value="RNase_HII_bacteria_HII_like"/>
    <property type="match status" value="1"/>
</dbReference>
<keyword evidence="16" id="KW-1185">Reference proteome</keyword>
<evidence type="ECO:0000313" key="15">
    <source>
        <dbReference type="EMBL" id="KFF30960.1"/>
    </source>
</evidence>
<protein>
    <recommendedName>
        <fullName evidence="13">Ribonuclease</fullName>
        <ecNumber evidence="13">3.1.26.4</ecNumber>
    </recommendedName>
</protein>
<dbReference type="InterPro" id="IPR024567">
    <property type="entry name" value="RNase_HII/HIII_dom"/>
</dbReference>
<dbReference type="InterPro" id="IPR022898">
    <property type="entry name" value="RNase_HII"/>
</dbReference>
<organism evidence="15 16">
    <name type="scientific">Bifidobacterium bombi DSM 19703</name>
    <dbReference type="NCBI Taxonomy" id="1341695"/>
    <lineage>
        <taxon>Bacteria</taxon>
        <taxon>Bacillati</taxon>
        <taxon>Actinomycetota</taxon>
        <taxon>Actinomycetes</taxon>
        <taxon>Bifidobacteriales</taxon>
        <taxon>Bifidobacteriaceae</taxon>
        <taxon>Bifidobacterium</taxon>
    </lineage>
</organism>
<dbReference type="InterPro" id="IPR012337">
    <property type="entry name" value="RNaseH-like_sf"/>
</dbReference>
<dbReference type="Pfam" id="PF01351">
    <property type="entry name" value="RNase_HII"/>
    <property type="match status" value="1"/>
</dbReference>
<feature type="binding site" evidence="12">
    <location>
        <position position="141"/>
    </location>
    <ligand>
        <name>a divalent metal cation</name>
        <dbReference type="ChEBI" id="CHEBI:60240"/>
    </ligand>
</feature>
<proteinExistence type="inferred from homology"/>
<evidence type="ECO:0000256" key="9">
    <source>
        <dbReference type="ARBA" id="ARBA00022759"/>
    </source>
</evidence>
<comment type="function">
    <text evidence="3 13">Endonuclease that specifically degrades the RNA of RNA-DNA hybrids.</text>
</comment>
<keyword evidence="9 12" id="KW-0255">Endonuclease</keyword>
<dbReference type="STRING" id="1341695.BBOMB_0285"/>
<evidence type="ECO:0000313" key="16">
    <source>
        <dbReference type="Proteomes" id="UP000028730"/>
    </source>
</evidence>
<evidence type="ECO:0000256" key="10">
    <source>
        <dbReference type="ARBA" id="ARBA00022801"/>
    </source>
</evidence>
<dbReference type="GO" id="GO:0006298">
    <property type="term" value="P:mismatch repair"/>
    <property type="evidence" value="ECO:0007669"/>
    <property type="project" value="TreeGrafter"/>
</dbReference>
<evidence type="ECO:0000259" key="14">
    <source>
        <dbReference type="PROSITE" id="PS51975"/>
    </source>
</evidence>
<gene>
    <name evidence="15" type="ORF">BBOMB_0285</name>
</gene>
<dbReference type="EC" id="3.1.26.4" evidence="13"/>
<dbReference type="PANTHER" id="PTHR10954:SF18">
    <property type="entry name" value="RIBONUCLEASE HII"/>
    <property type="match status" value="1"/>
</dbReference>
<evidence type="ECO:0000256" key="2">
    <source>
        <dbReference type="ARBA" id="ARBA00001946"/>
    </source>
</evidence>
<dbReference type="Proteomes" id="UP000028730">
    <property type="component" value="Unassembled WGS sequence"/>
</dbReference>
<feature type="domain" description="RNase H type-2" evidence="14">
    <location>
        <begin position="19"/>
        <end position="228"/>
    </location>
</feature>
<keyword evidence="10 12" id="KW-0378">Hydrolase</keyword>
<dbReference type="InterPro" id="IPR001352">
    <property type="entry name" value="RNase_HII/HIII"/>
</dbReference>
<dbReference type="GO" id="GO:0032299">
    <property type="term" value="C:ribonuclease H2 complex"/>
    <property type="evidence" value="ECO:0007669"/>
    <property type="project" value="TreeGrafter"/>
</dbReference>
<dbReference type="AlphaFoldDB" id="A0A080N414"/>
<accession>A0A080N414</accession>
<dbReference type="GO" id="GO:0003723">
    <property type="term" value="F:RNA binding"/>
    <property type="evidence" value="ECO:0007669"/>
    <property type="project" value="UniProtKB-UniRule"/>
</dbReference>
<dbReference type="GO" id="GO:0005737">
    <property type="term" value="C:cytoplasm"/>
    <property type="evidence" value="ECO:0007669"/>
    <property type="project" value="UniProtKB-SubCell"/>
</dbReference>
<evidence type="ECO:0000256" key="6">
    <source>
        <dbReference type="ARBA" id="ARBA00022490"/>
    </source>
</evidence>
<dbReference type="InterPro" id="IPR036397">
    <property type="entry name" value="RNaseH_sf"/>
</dbReference>
<evidence type="ECO:0000256" key="4">
    <source>
        <dbReference type="ARBA" id="ARBA00004496"/>
    </source>
</evidence>
<comment type="caution">
    <text evidence="15">The sequence shown here is derived from an EMBL/GenBank/DDBJ whole genome shotgun (WGS) entry which is preliminary data.</text>
</comment>
<sequence>MQTRPDMLTELCLAQRGFDFIAGFDEVGRGALAGPVMVGVAVMKADDIAHAKVPSGLTDSKLLSERRREGLYDELLGWCAASAVGQASNVEIDQWGISHALGIAALRALAQVERRIGMDLVGARVGAILDGPNDYITKALDSFDAPEVPVLAQIMTRIKADQCCALVSAASVIAKVTRDRLMVSLASGNVEYAPYHWERNKGYGSLEHREAIRRLGPCELHRVSWHLI</sequence>
<evidence type="ECO:0000256" key="7">
    <source>
        <dbReference type="ARBA" id="ARBA00022722"/>
    </source>
</evidence>
<dbReference type="GO" id="GO:0004523">
    <property type="term" value="F:RNA-DNA hybrid ribonuclease activity"/>
    <property type="evidence" value="ECO:0007669"/>
    <property type="project" value="UniProtKB-UniRule"/>
</dbReference>
<evidence type="ECO:0000256" key="11">
    <source>
        <dbReference type="ARBA" id="ARBA00023211"/>
    </source>
</evidence>
<comment type="cofactor">
    <cofactor evidence="12">
        <name>Mn(2+)</name>
        <dbReference type="ChEBI" id="CHEBI:29035"/>
    </cofactor>
    <cofactor evidence="12">
        <name>Mg(2+)</name>
        <dbReference type="ChEBI" id="CHEBI:18420"/>
    </cofactor>
    <text evidence="12">Manganese or magnesium. Binds 1 divalent metal ion per monomer in the absence of substrate. May bind a second metal ion after substrate binding.</text>
</comment>
<evidence type="ECO:0000256" key="8">
    <source>
        <dbReference type="ARBA" id="ARBA00022723"/>
    </source>
</evidence>
<comment type="cofactor">
    <cofactor evidence="2">
        <name>Mg(2+)</name>
        <dbReference type="ChEBI" id="CHEBI:18420"/>
    </cofactor>
</comment>
<feature type="binding site" evidence="12">
    <location>
        <position position="26"/>
    </location>
    <ligand>
        <name>a divalent metal cation</name>
        <dbReference type="ChEBI" id="CHEBI:60240"/>
    </ligand>
</feature>
<dbReference type="GO" id="GO:0046872">
    <property type="term" value="F:metal ion binding"/>
    <property type="evidence" value="ECO:0007669"/>
    <property type="project" value="UniProtKB-KW"/>
</dbReference>
<comment type="subcellular location">
    <subcellularLocation>
        <location evidence="4">Cytoplasm</location>
    </subcellularLocation>
</comment>
<evidence type="ECO:0000256" key="13">
    <source>
        <dbReference type="RuleBase" id="RU003515"/>
    </source>
</evidence>
<keyword evidence="8 12" id="KW-0479">Metal-binding</keyword>
<evidence type="ECO:0000256" key="5">
    <source>
        <dbReference type="ARBA" id="ARBA00007383"/>
    </source>
</evidence>
<feature type="binding site" evidence="12">
    <location>
        <position position="25"/>
    </location>
    <ligand>
        <name>a divalent metal cation</name>
        <dbReference type="ChEBI" id="CHEBI:60240"/>
    </ligand>
</feature>
<keyword evidence="6" id="KW-0963">Cytoplasm</keyword>
<evidence type="ECO:0000256" key="1">
    <source>
        <dbReference type="ARBA" id="ARBA00000077"/>
    </source>
</evidence>
<evidence type="ECO:0000256" key="12">
    <source>
        <dbReference type="PROSITE-ProRule" id="PRU01319"/>
    </source>
</evidence>
<name>A0A080N414_9BIFI</name>
<comment type="catalytic activity">
    <reaction evidence="1 12 13">
        <text>Endonucleolytic cleavage to 5'-phosphomonoester.</text>
        <dbReference type="EC" id="3.1.26.4"/>
    </reaction>
</comment>
<dbReference type="EMBL" id="ATLK01000001">
    <property type="protein sequence ID" value="KFF30960.1"/>
    <property type="molecule type" value="Genomic_DNA"/>
</dbReference>
<dbReference type="SUPFAM" id="SSF53098">
    <property type="entry name" value="Ribonuclease H-like"/>
    <property type="match status" value="1"/>
</dbReference>
<comment type="similarity">
    <text evidence="5 13">Belongs to the RNase HII family.</text>
</comment>
<keyword evidence="11" id="KW-0464">Manganese</keyword>
<dbReference type="PANTHER" id="PTHR10954">
    <property type="entry name" value="RIBONUCLEASE H2 SUBUNIT A"/>
    <property type="match status" value="1"/>
</dbReference>
<evidence type="ECO:0000256" key="3">
    <source>
        <dbReference type="ARBA" id="ARBA00004065"/>
    </source>
</evidence>
<dbReference type="NCBIfam" id="NF000595">
    <property type="entry name" value="PRK00015.1-3"/>
    <property type="match status" value="1"/>
</dbReference>
<reference evidence="15 16" key="1">
    <citation type="journal article" date="2014" name="Appl. Environ. Microbiol.">
        <title>Genomic encyclopedia of type strains of the genus Bifidobacterium.</title>
        <authorList>
            <person name="Milani C."/>
            <person name="Lugli G.A."/>
            <person name="Duranti S."/>
            <person name="Turroni F."/>
            <person name="Bottacini F."/>
            <person name="Mangifesta M."/>
            <person name="Sanchez B."/>
            <person name="Viappiani A."/>
            <person name="Mancabelli L."/>
            <person name="Taminiau B."/>
            <person name="Delcenserie V."/>
            <person name="Barrangou R."/>
            <person name="Margolles A."/>
            <person name="van Sinderen D."/>
            <person name="Ventura M."/>
        </authorList>
    </citation>
    <scope>NUCLEOTIDE SEQUENCE [LARGE SCALE GENOMIC DNA]</scope>
    <source>
        <strain evidence="15 16">DSM 19703</strain>
    </source>
</reference>
<dbReference type="Gene3D" id="3.30.420.10">
    <property type="entry name" value="Ribonuclease H-like superfamily/Ribonuclease H"/>
    <property type="match status" value="1"/>
</dbReference>
<dbReference type="GO" id="GO:0043137">
    <property type="term" value="P:DNA replication, removal of RNA primer"/>
    <property type="evidence" value="ECO:0007669"/>
    <property type="project" value="TreeGrafter"/>
</dbReference>
<dbReference type="eggNOG" id="COG0164">
    <property type="taxonomic scope" value="Bacteria"/>
</dbReference>
<dbReference type="PROSITE" id="PS51975">
    <property type="entry name" value="RNASE_H_2"/>
    <property type="match status" value="1"/>
</dbReference>